<dbReference type="InterPro" id="IPR023214">
    <property type="entry name" value="HAD_sf"/>
</dbReference>
<dbReference type="Pfam" id="PF00702">
    <property type="entry name" value="Hydrolase"/>
    <property type="match status" value="1"/>
</dbReference>
<name>A0A9P7UY36_9AGAR</name>
<dbReference type="PANTHER" id="PTHR43481">
    <property type="entry name" value="FRUCTOSE-1-PHOSPHATE PHOSPHATASE"/>
    <property type="match status" value="1"/>
</dbReference>
<dbReference type="EMBL" id="CM032182">
    <property type="protein sequence ID" value="KAG7096751.1"/>
    <property type="molecule type" value="Genomic_DNA"/>
</dbReference>
<dbReference type="InterPro" id="IPR006439">
    <property type="entry name" value="HAD-SF_hydro_IA"/>
</dbReference>
<dbReference type="SFLD" id="SFLDS00003">
    <property type="entry name" value="Haloacid_Dehalogenase"/>
    <property type="match status" value="1"/>
</dbReference>
<dbReference type="Gene3D" id="1.10.150.240">
    <property type="entry name" value="Putative phosphatase, domain 2"/>
    <property type="match status" value="1"/>
</dbReference>
<organism evidence="1 2">
    <name type="scientific">Marasmius oreades</name>
    <name type="common">fairy-ring Marasmius</name>
    <dbReference type="NCBI Taxonomy" id="181124"/>
    <lineage>
        <taxon>Eukaryota</taxon>
        <taxon>Fungi</taxon>
        <taxon>Dikarya</taxon>
        <taxon>Basidiomycota</taxon>
        <taxon>Agaricomycotina</taxon>
        <taxon>Agaricomycetes</taxon>
        <taxon>Agaricomycetidae</taxon>
        <taxon>Agaricales</taxon>
        <taxon>Marasmiineae</taxon>
        <taxon>Marasmiaceae</taxon>
        <taxon>Marasmius</taxon>
    </lineage>
</organism>
<dbReference type="Proteomes" id="UP001049176">
    <property type="component" value="Chromosome 2"/>
</dbReference>
<dbReference type="OrthoDB" id="40579at2759"/>
<dbReference type="SFLD" id="SFLDG01129">
    <property type="entry name" value="C1.5:_HAD__Beta-PGM__Phosphata"/>
    <property type="match status" value="1"/>
</dbReference>
<dbReference type="AlphaFoldDB" id="A0A9P7UY36"/>
<reference evidence="1" key="1">
    <citation type="journal article" date="2021" name="Genome Biol. Evol.">
        <title>The assembled and annotated genome of the fairy-ring fungus Marasmius oreades.</title>
        <authorList>
            <person name="Hiltunen M."/>
            <person name="Ament-Velasquez S.L."/>
            <person name="Johannesson H."/>
        </authorList>
    </citation>
    <scope>NUCLEOTIDE SEQUENCE</scope>
    <source>
        <strain evidence="1">03SP1</strain>
    </source>
</reference>
<gene>
    <name evidence="1" type="ORF">E1B28_004163</name>
</gene>
<protein>
    <recommendedName>
        <fullName evidence="3">HAD-like protein</fullName>
    </recommendedName>
</protein>
<evidence type="ECO:0008006" key="3">
    <source>
        <dbReference type="Google" id="ProtNLM"/>
    </source>
</evidence>
<dbReference type="KEGG" id="more:E1B28_004163"/>
<comment type="caution">
    <text evidence="1">The sequence shown here is derived from an EMBL/GenBank/DDBJ whole genome shotgun (WGS) entry which is preliminary data.</text>
</comment>
<dbReference type="SFLD" id="SFLDG01135">
    <property type="entry name" value="C1.5.6:_HAD__Beta-PGM__Phospha"/>
    <property type="match status" value="1"/>
</dbReference>
<accession>A0A9P7UY36</accession>
<dbReference type="SUPFAM" id="SSF56784">
    <property type="entry name" value="HAD-like"/>
    <property type="match status" value="1"/>
</dbReference>
<dbReference type="PANTHER" id="PTHR43481:SF4">
    <property type="entry name" value="GLYCEROL-1-PHOSPHATE PHOSPHOHYDROLASE 1-RELATED"/>
    <property type="match status" value="1"/>
</dbReference>
<proteinExistence type="predicted"/>
<dbReference type="Gene3D" id="3.40.50.1000">
    <property type="entry name" value="HAD superfamily/HAD-like"/>
    <property type="match status" value="1"/>
</dbReference>
<dbReference type="InterPro" id="IPR051806">
    <property type="entry name" value="HAD-like_SPP"/>
</dbReference>
<dbReference type="FunFam" id="3.40.50.1000:FF:000162">
    <property type="entry name" value="HAD-like protein"/>
    <property type="match status" value="1"/>
</dbReference>
<dbReference type="NCBIfam" id="TIGR01509">
    <property type="entry name" value="HAD-SF-IA-v3"/>
    <property type="match status" value="1"/>
</dbReference>
<evidence type="ECO:0000313" key="2">
    <source>
        <dbReference type="Proteomes" id="UP001049176"/>
    </source>
</evidence>
<dbReference type="InterPro" id="IPR036412">
    <property type="entry name" value="HAD-like_sf"/>
</dbReference>
<dbReference type="InterPro" id="IPR023198">
    <property type="entry name" value="PGP-like_dom2"/>
</dbReference>
<dbReference type="GeneID" id="66073239"/>
<dbReference type="RefSeq" id="XP_043013221.1">
    <property type="nucleotide sequence ID" value="XM_043148621.1"/>
</dbReference>
<evidence type="ECO:0000313" key="1">
    <source>
        <dbReference type="EMBL" id="KAG7096751.1"/>
    </source>
</evidence>
<sequence length="237" mass="25621">MPSTTFHVDAVLFDMDGTLVDSAAGVAGAWHVFREKYPHIDVQDILSVSHGVRTVENLRKYCGIEDAEELEREAQRFETAIVESSRLNGRKGIVKLPGVMEAMKEVEPGRHLPGACWAICTSATRVYATAAMTSAEIAIPDVFVTSEDVAKGKPAPDPYLLGAQRCGVQPECCVVFEDAPTGIKSGKAAGCKTIGFLTTHTRAQMEGVKPDFLVPDLSSVTLRRTNNGIDVTVQTDR</sequence>
<dbReference type="GO" id="GO:0050308">
    <property type="term" value="F:sugar-phosphatase activity"/>
    <property type="evidence" value="ECO:0007669"/>
    <property type="project" value="TreeGrafter"/>
</dbReference>
<keyword evidence="2" id="KW-1185">Reference proteome</keyword>